<feature type="binding site" evidence="5">
    <location>
        <position position="144"/>
    </location>
    <ligand>
        <name>Ca(2+)</name>
        <dbReference type="ChEBI" id="CHEBI:29108"/>
    </ligand>
</feature>
<dbReference type="Gene3D" id="3.55.10.10">
    <property type="entry name" value="Archease domain"/>
    <property type="match status" value="1"/>
</dbReference>
<evidence type="ECO:0000256" key="5">
    <source>
        <dbReference type="HAMAP-Rule" id="MF_01222"/>
    </source>
</evidence>
<keyword evidence="3 5" id="KW-0479">Metal-binding</keyword>
<dbReference type="Pfam" id="PF01951">
    <property type="entry name" value="Archease"/>
    <property type="match status" value="1"/>
</dbReference>
<comment type="function">
    <text evidence="5">Activates the tRNA-splicing ligase complex by facilitating the enzymatic turnover of catalytic subunit RtcB. Acts by promoting the guanylylation of RtcB, a key intermediate step in tRNA ligation. Can also alter the NTP specificity of RtcB such that ATP, dGTP or ITP is used efficiently.</text>
</comment>
<dbReference type="HAMAP" id="MF_01222">
    <property type="entry name" value="Archease_arch"/>
    <property type="match status" value="1"/>
</dbReference>
<evidence type="ECO:0000313" key="8">
    <source>
        <dbReference type="Proteomes" id="UP000268446"/>
    </source>
</evidence>
<feature type="binding site" evidence="5">
    <location>
        <position position="143"/>
    </location>
    <ligand>
        <name>Ca(2+)</name>
        <dbReference type="ChEBI" id="CHEBI:29108"/>
    </ligand>
</feature>
<dbReference type="FunFam" id="3.55.10.10:FF:000002">
    <property type="entry name" value="Archease, putative"/>
    <property type="match status" value="1"/>
</dbReference>
<feature type="domain" description="Archease" evidence="6">
    <location>
        <begin position="6"/>
        <end position="144"/>
    </location>
</feature>
<evidence type="ECO:0000256" key="3">
    <source>
        <dbReference type="ARBA" id="ARBA00022723"/>
    </source>
</evidence>
<evidence type="ECO:0000259" key="6">
    <source>
        <dbReference type="Pfam" id="PF01951"/>
    </source>
</evidence>
<comment type="caution">
    <text evidence="7">The sequence shown here is derived from an EMBL/GenBank/DDBJ whole genome shotgun (WGS) entry which is preliminary data.</text>
</comment>
<dbReference type="GO" id="GO:0005509">
    <property type="term" value="F:calcium ion binding"/>
    <property type="evidence" value="ECO:0007669"/>
    <property type="project" value="UniProtKB-UniRule"/>
</dbReference>
<dbReference type="EMBL" id="QMQZ01000085">
    <property type="protein sequence ID" value="RLE51017.1"/>
    <property type="molecule type" value="Genomic_DNA"/>
</dbReference>
<dbReference type="SUPFAM" id="SSF69819">
    <property type="entry name" value="MTH1598-like"/>
    <property type="match status" value="1"/>
</dbReference>
<evidence type="ECO:0000256" key="1">
    <source>
        <dbReference type="ARBA" id="ARBA00007963"/>
    </source>
</evidence>
<dbReference type="Proteomes" id="UP000268446">
    <property type="component" value="Unassembled WGS sequence"/>
</dbReference>
<dbReference type="InterPro" id="IPR023572">
    <property type="entry name" value="Archease_dom"/>
</dbReference>
<dbReference type="PANTHER" id="PTHR12682:SF11">
    <property type="entry name" value="PROTEIN ARCHEASE"/>
    <property type="match status" value="1"/>
</dbReference>
<dbReference type="InterPro" id="IPR002804">
    <property type="entry name" value="Archease"/>
</dbReference>
<dbReference type="InterPro" id="IPR036820">
    <property type="entry name" value="Archease_dom_sf"/>
</dbReference>
<proteinExistence type="inferred from homology"/>
<dbReference type="InterPro" id="IPR022952">
    <property type="entry name" value="Archease_arc"/>
</dbReference>
<dbReference type="AlphaFoldDB" id="A0A497EUV6"/>
<evidence type="ECO:0000256" key="2">
    <source>
        <dbReference type="ARBA" id="ARBA00022694"/>
    </source>
</evidence>
<gene>
    <name evidence="7" type="ORF">DRJ20_02740</name>
</gene>
<evidence type="ECO:0000256" key="4">
    <source>
        <dbReference type="ARBA" id="ARBA00022837"/>
    </source>
</evidence>
<organism evidence="7 8">
    <name type="scientific">Thermoproteota archaeon</name>
    <dbReference type="NCBI Taxonomy" id="2056631"/>
    <lineage>
        <taxon>Archaea</taxon>
        <taxon>Thermoproteota</taxon>
    </lineage>
</organism>
<dbReference type="GO" id="GO:0006388">
    <property type="term" value="P:tRNA splicing, via endonucleolytic cleavage and ligation"/>
    <property type="evidence" value="ECO:0007669"/>
    <property type="project" value="UniProtKB-UniRule"/>
</dbReference>
<evidence type="ECO:0000313" key="7">
    <source>
        <dbReference type="EMBL" id="RLE51017.1"/>
    </source>
</evidence>
<dbReference type="NCBIfam" id="NF001617">
    <property type="entry name" value="PRK00407.1"/>
    <property type="match status" value="1"/>
</dbReference>
<protein>
    <recommendedName>
        <fullName evidence="5">Protein archease</fullName>
    </recommendedName>
</protein>
<dbReference type="PANTHER" id="PTHR12682">
    <property type="entry name" value="ARCHEASE"/>
    <property type="match status" value="1"/>
</dbReference>
<comment type="similarity">
    <text evidence="1 5">Belongs to the archease family.</text>
</comment>
<feature type="binding site" evidence="5">
    <location>
        <position position="14"/>
    </location>
    <ligand>
        <name>Ca(2+)</name>
        <dbReference type="ChEBI" id="CHEBI:29108"/>
    </ligand>
</feature>
<keyword evidence="2 5" id="KW-0819">tRNA processing</keyword>
<accession>A0A497EUV6</accession>
<sequence>MSRKAFEFLDHMADVYIAAYGRDLKEAFENAAKAMFEVMTDISTVNPKVKREIRVEGFDLESLLYEWLEELLFIFEVELIVFSEFRVKRIERVNGKYVLEAEAFGEKFDPSRHPRKTGVKAVTYSLMEIVDKPGECVVKFVLDI</sequence>
<keyword evidence="4 5" id="KW-0106">Calcium</keyword>
<reference evidence="7 8" key="1">
    <citation type="submission" date="2018-06" db="EMBL/GenBank/DDBJ databases">
        <title>Extensive metabolic versatility and redundancy in microbially diverse, dynamic hydrothermal sediments.</title>
        <authorList>
            <person name="Dombrowski N."/>
            <person name="Teske A."/>
            <person name="Baker B.J."/>
        </authorList>
    </citation>
    <scope>NUCLEOTIDE SEQUENCE [LARGE SCALE GENOMIC DNA]</scope>
    <source>
        <strain evidence="7">B29_G17</strain>
    </source>
</reference>
<name>A0A497EUV6_9CREN</name>